<dbReference type="Proteomes" id="UP001230649">
    <property type="component" value="Unassembled WGS sequence"/>
</dbReference>
<reference evidence="1" key="1">
    <citation type="submission" date="2023-04" db="EMBL/GenBank/DDBJ databases">
        <title>Draft Genome sequencing of Naganishia species isolated from polar environments using Oxford Nanopore Technology.</title>
        <authorList>
            <person name="Leo P."/>
            <person name="Venkateswaran K."/>
        </authorList>
    </citation>
    <scope>NUCLEOTIDE SEQUENCE</scope>
    <source>
        <strain evidence="1">MNA-CCFEE 5262</strain>
    </source>
</reference>
<comment type="caution">
    <text evidence="1">The sequence shown here is derived from an EMBL/GenBank/DDBJ whole genome shotgun (WGS) entry which is preliminary data.</text>
</comment>
<evidence type="ECO:0000313" key="2">
    <source>
        <dbReference type="Proteomes" id="UP001230649"/>
    </source>
</evidence>
<accession>A0ACC2WNR0</accession>
<dbReference type="EMBL" id="JASBWS010000014">
    <property type="protein sequence ID" value="KAJ9112784.1"/>
    <property type="molecule type" value="Genomic_DNA"/>
</dbReference>
<protein>
    <submittedName>
        <fullName evidence="1">Uncharacterized protein</fullName>
    </submittedName>
</protein>
<evidence type="ECO:0000313" key="1">
    <source>
        <dbReference type="EMBL" id="KAJ9112784.1"/>
    </source>
</evidence>
<organism evidence="1 2">
    <name type="scientific">Naganishia adeliensis</name>
    <dbReference type="NCBI Taxonomy" id="92952"/>
    <lineage>
        <taxon>Eukaryota</taxon>
        <taxon>Fungi</taxon>
        <taxon>Dikarya</taxon>
        <taxon>Basidiomycota</taxon>
        <taxon>Agaricomycotina</taxon>
        <taxon>Tremellomycetes</taxon>
        <taxon>Filobasidiales</taxon>
        <taxon>Filobasidiaceae</taxon>
        <taxon>Naganishia</taxon>
    </lineage>
</organism>
<keyword evidence="2" id="KW-1185">Reference proteome</keyword>
<gene>
    <name evidence="1" type="ORF">QFC20_002111</name>
</gene>
<proteinExistence type="predicted"/>
<sequence>MRSLDFDIVNEFELSAGPEYPSDLDFMNSDEMAKILAEMELDMDPTQFASDFDFPDVTISAGSQDPFSQPVSHASNGSANVEEQAHLNGGGYAVVSQPLPKATDRPAAKTAKINGANDSKDKSSEKPNLNGSSRTRDRQPTATVPVRRAKPRTGQQVFEDLGFLSPEQPFGTNKVWWTVLLAIQWAEEQPDNKFPGWADLDRITARVNDTLAQDWSKQTNHTGLQLLLRHGDGLVKAKIVSQETADVELYQTTEDFKNLVVHVRQLETKARKSNSKVAEVGAPINLQQWWSYDDIGQRGAVEGAKLETRRKMGPVIRSFWKGKTVRERVERLAKDRSGDHFRFLLEFLRAVIDVQDRSTGDKHGCYHIHKPGYAQISLVADRFTAGLSKEQDRTLKFSRVRDIAADAVKYELVTVIPPRKAKEPEFYQTTEALMDLLMFVAGQESFKKMLEAAREDGRFKQVLMAIDRGNE</sequence>
<name>A0ACC2WNR0_9TREE</name>